<dbReference type="InterPro" id="IPR015424">
    <property type="entry name" value="PyrdxlP-dep_Trfase"/>
</dbReference>
<dbReference type="GO" id="GO:0030170">
    <property type="term" value="F:pyridoxal phosphate binding"/>
    <property type="evidence" value="ECO:0007669"/>
    <property type="project" value="InterPro"/>
</dbReference>
<dbReference type="InterPro" id="IPR004839">
    <property type="entry name" value="Aminotransferase_I/II_large"/>
</dbReference>
<dbReference type="SUPFAM" id="SSF53383">
    <property type="entry name" value="PLP-dependent transferases"/>
    <property type="match status" value="1"/>
</dbReference>
<dbReference type="InterPro" id="IPR015421">
    <property type="entry name" value="PyrdxlP-dep_Trfase_major"/>
</dbReference>
<proteinExistence type="inferred from homology"/>
<dbReference type="GO" id="GO:0008483">
    <property type="term" value="F:transaminase activity"/>
    <property type="evidence" value="ECO:0007669"/>
    <property type="project" value="UniProtKB-KW"/>
</dbReference>
<feature type="domain" description="Aminotransferase class I/classII large" evidence="7">
    <location>
        <begin position="43"/>
        <end position="403"/>
    </location>
</feature>
<accession>A0A6P1NLJ3</accession>
<sequence length="410" mass="43973">MTVVEPEVMPVRPRHTELWARRAAPTPSTAVREIFAAAARPGIISLAGGNPDVGSLPLDALGKSAAAIIAGQGSRALQYGAGQGTEELRSQICTVMSLEGITDADPDDVSVTIGSQSALDTVTKILCDPGDTVLTDDATYMGALGTFSVYEVDVQPVLTDSDGLVPEALQERIHTLRGLGRHVKFLYTIPNFNNPTGVTLSLERRQQVVDICRDANILVVEDNPYGLLRYRGEALPAMRAANPLDVIYLSSFSKIFSPGLRLGWALVPPHLKQRFLIVGESSTLCPPAFNQMLASAYLRDYDWQGQLDISRADYRLRSDAALSALSETMPDGVTWTRPEGGFFTWLTLPGSVDTRALITTAVDAGVVFFPGAAFSPGTAPSNQLRLAFSALSPGLITEGIHRLAPVLGRL</sequence>
<comment type="subunit">
    <text evidence="3">Homodimer.</text>
</comment>
<keyword evidence="9" id="KW-1185">Reference proteome</keyword>
<dbReference type="Gene3D" id="3.90.1150.10">
    <property type="entry name" value="Aspartate Aminotransferase, domain 1"/>
    <property type="match status" value="1"/>
</dbReference>
<evidence type="ECO:0000259" key="7">
    <source>
        <dbReference type="Pfam" id="PF00155"/>
    </source>
</evidence>
<name>A0A6P1NLJ3_9MICC</name>
<comment type="similarity">
    <text evidence="2">Belongs to the class-I pyridoxal-phosphate-dependent aminotransferase family.</text>
</comment>
<evidence type="ECO:0000313" key="8">
    <source>
        <dbReference type="EMBL" id="QHK20459.1"/>
    </source>
</evidence>
<evidence type="ECO:0000256" key="5">
    <source>
        <dbReference type="ARBA" id="ARBA00022679"/>
    </source>
</evidence>
<dbReference type="GO" id="GO:1901605">
    <property type="term" value="P:alpha-amino acid metabolic process"/>
    <property type="evidence" value="ECO:0007669"/>
    <property type="project" value="TreeGrafter"/>
</dbReference>
<evidence type="ECO:0000256" key="1">
    <source>
        <dbReference type="ARBA" id="ARBA00001933"/>
    </source>
</evidence>
<dbReference type="KEGG" id="psey:GU243_12765"/>
<keyword evidence="5 8" id="KW-0808">Transferase</keyword>
<dbReference type="PANTHER" id="PTHR42790">
    <property type="entry name" value="AMINOTRANSFERASE"/>
    <property type="match status" value="1"/>
</dbReference>
<dbReference type="Gene3D" id="3.40.640.10">
    <property type="entry name" value="Type I PLP-dependent aspartate aminotransferase-like (Major domain)"/>
    <property type="match status" value="1"/>
</dbReference>
<dbReference type="PANTHER" id="PTHR42790:SF19">
    <property type="entry name" value="KYNURENINE_ALPHA-AMINOADIPATE AMINOTRANSFERASE, MITOCHONDRIAL"/>
    <property type="match status" value="1"/>
</dbReference>
<dbReference type="AlphaFoldDB" id="A0A6P1NLJ3"/>
<evidence type="ECO:0000256" key="2">
    <source>
        <dbReference type="ARBA" id="ARBA00007441"/>
    </source>
</evidence>
<keyword evidence="4 8" id="KW-0032">Aminotransferase</keyword>
<evidence type="ECO:0000313" key="9">
    <source>
        <dbReference type="Proteomes" id="UP000464186"/>
    </source>
</evidence>
<dbReference type="CDD" id="cd00609">
    <property type="entry name" value="AAT_like"/>
    <property type="match status" value="1"/>
</dbReference>
<comment type="cofactor">
    <cofactor evidence="1">
        <name>pyridoxal 5'-phosphate</name>
        <dbReference type="ChEBI" id="CHEBI:597326"/>
    </cofactor>
</comment>
<protein>
    <submittedName>
        <fullName evidence="8">Aminotransferase class I/II-fold pyridoxal phosphate-dependent enzyme</fullName>
    </submittedName>
</protein>
<keyword evidence="6" id="KW-0663">Pyridoxal phosphate</keyword>
<dbReference type="Proteomes" id="UP000464186">
    <property type="component" value="Chromosome"/>
</dbReference>
<evidence type="ECO:0000256" key="3">
    <source>
        <dbReference type="ARBA" id="ARBA00011738"/>
    </source>
</evidence>
<gene>
    <name evidence="8" type="ORF">GU243_12765</name>
</gene>
<reference evidence="8 9" key="1">
    <citation type="submission" date="2020-01" db="EMBL/GenBank/DDBJ databases">
        <title>Pseudarthrobacter psychrotolerans sp. nov., isolated from antarctic soil.</title>
        <authorList>
            <person name="Shin Y."/>
            <person name="Park W."/>
        </authorList>
    </citation>
    <scope>NUCLEOTIDE SEQUENCE [LARGE SCALE GENOMIC DNA]</scope>
    <source>
        <strain evidence="8 9">YJ56</strain>
    </source>
</reference>
<dbReference type="Pfam" id="PF00155">
    <property type="entry name" value="Aminotran_1_2"/>
    <property type="match status" value="1"/>
</dbReference>
<dbReference type="EMBL" id="CP047898">
    <property type="protein sequence ID" value="QHK20459.1"/>
    <property type="molecule type" value="Genomic_DNA"/>
</dbReference>
<organism evidence="8 9">
    <name type="scientific">Pseudarthrobacter psychrotolerans</name>
    <dbReference type="NCBI Taxonomy" id="2697569"/>
    <lineage>
        <taxon>Bacteria</taxon>
        <taxon>Bacillati</taxon>
        <taxon>Actinomycetota</taxon>
        <taxon>Actinomycetes</taxon>
        <taxon>Micrococcales</taxon>
        <taxon>Micrococcaceae</taxon>
        <taxon>Pseudarthrobacter</taxon>
    </lineage>
</organism>
<evidence type="ECO:0000256" key="4">
    <source>
        <dbReference type="ARBA" id="ARBA00022576"/>
    </source>
</evidence>
<dbReference type="InterPro" id="IPR050859">
    <property type="entry name" value="Class-I_PLP-dep_aminotransf"/>
</dbReference>
<dbReference type="FunFam" id="3.40.640.10:FF:000053">
    <property type="entry name" value="Aminotransferase, class I"/>
    <property type="match status" value="1"/>
</dbReference>
<evidence type="ECO:0000256" key="6">
    <source>
        <dbReference type="ARBA" id="ARBA00022898"/>
    </source>
</evidence>
<dbReference type="InterPro" id="IPR015422">
    <property type="entry name" value="PyrdxlP-dep_Trfase_small"/>
</dbReference>